<dbReference type="Proteomes" id="UP001346149">
    <property type="component" value="Unassembled WGS sequence"/>
</dbReference>
<evidence type="ECO:0000313" key="2">
    <source>
        <dbReference type="Proteomes" id="UP001346149"/>
    </source>
</evidence>
<keyword evidence="2" id="KW-1185">Reference proteome</keyword>
<name>A0AAN7L2G1_TRANT</name>
<organism evidence="1 2">
    <name type="scientific">Trapa natans</name>
    <name type="common">Water chestnut</name>
    <dbReference type="NCBI Taxonomy" id="22666"/>
    <lineage>
        <taxon>Eukaryota</taxon>
        <taxon>Viridiplantae</taxon>
        <taxon>Streptophyta</taxon>
        <taxon>Embryophyta</taxon>
        <taxon>Tracheophyta</taxon>
        <taxon>Spermatophyta</taxon>
        <taxon>Magnoliopsida</taxon>
        <taxon>eudicotyledons</taxon>
        <taxon>Gunneridae</taxon>
        <taxon>Pentapetalae</taxon>
        <taxon>rosids</taxon>
        <taxon>malvids</taxon>
        <taxon>Myrtales</taxon>
        <taxon>Lythraceae</taxon>
        <taxon>Trapa</taxon>
    </lineage>
</organism>
<reference evidence="1 2" key="1">
    <citation type="journal article" date="2023" name="Hortic Res">
        <title>Pangenome of water caltrop reveals structural variations and asymmetric subgenome divergence after allopolyploidization.</title>
        <authorList>
            <person name="Zhang X."/>
            <person name="Chen Y."/>
            <person name="Wang L."/>
            <person name="Yuan Y."/>
            <person name="Fang M."/>
            <person name="Shi L."/>
            <person name="Lu R."/>
            <person name="Comes H.P."/>
            <person name="Ma Y."/>
            <person name="Chen Y."/>
            <person name="Huang G."/>
            <person name="Zhou Y."/>
            <person name="Zheng Z."/>
            <person name="Qiu Y."/>
        </authorList>
    </citation>
    <scope>NUCLEOTIDE SEQUENCE [LARGE SCALE GENOMIC DNA]</scope>
    <source>
        <strain evidence="1">F231</strain>
    </source>
</reference>
<protein>
    <submittedName>
        <fullName evidence="1">Uncharacterized protein</fullName>
    </submittedName>
</protein>
<comment type="caution">
    <text evidence="1">The sequence shown here is derived from an EMBL/GenBank/DDBJ whole genome shotgun (WGS) entry which is preliminary data.</text>
</comment>
<sequence length="141" mass="16612">MVDSETERRKNTTVPSRLYIPYNCLQLQTYTPWPWILLRPRAPAEMPRILRRKEYPDFMERLDKPMYTSHGVESLESSTQPPSTQSLTIPSFFWLHEMAEACYDAELQVQFTETALPNFSILCVHTQTRQTSVSYTTLFVW</sequence>
<accession>A0AAN7L2G1</accession>
<proteinExistence type="predicted"/>
<dbReference type="AlphaFoldDB" id="A0AAN7L2G1"/>
<dbReference type="EMBL" id="JAXQNO010000019">
    <property type="protein sequence ID" value="KAK4774923.1"/>
    <property type="molecule type" value="Genomic_DNA"/>
</dbReference>
<gene>
    <name evidence="1" type="ORF">SAY86_009858</name>
</gene>
<evidence type="ECO:0000313" key="1">
    <source>
        <dbReference type="EMBL" id="KAK4774923.1"/>
    </source>
</evidence>